<reference evidence="11 12" key="1">
    <citation type="journal article" date="2017" name="PLoS Biol.">
        <title>The sea cucumber genome provides insights into morphological evolution and visceral regeneration.</title>
        <authorList>
            <person name="Zhang X."/>
            <person name="Sun L."/>
            <person name="Yuan J."/>
            <person name="Sun Y."/>
            <person name="Gao Y."/>
            <person name="Zhang L."/>
            <person name="Li S."/>
            <person name="Dai H."/>
            <person name="Hamel J.F."/>
            <person name="Liu C."/>
            <person name="Yu Y."/>
            <person name="Liu S."/>
            <person name="Lin W."/>
            <person name="Guo K."/>
            <person name="Jin S."/>
            <person name="Xu P."/>
            <person name="Storey K.B."/>
            <person name="Huan P."/>
            <person name="Zhang T."/>
            <person name="Zhou Y."/>
            <person name="Zhang J."/>
            <person name="Lin C."/>
            <person name="Li X."/>
            <person name="Xing L."/>
            <person name="Huo D."/>
            <person name="Sun M."/>
            <person name="Wang L."/>
            <person name="Mercier A."/>
            <person name="Li F."/>
            <person name="Yang H."/>
            <person name="Xiang J."/>
        </authorList>
    </citation>
    <scope>NUCLEOTIDE SEQUENCE [LARGE SCALE GENOMIC DNA]</scope>
    <source>
        <strain evidence="11">Shaxun</strain>
        <tissue evidence="11">Muscle</tissue>
    </source>
</reference>
<keyword evidence="8" id="KW-0626">Porin</keyword>
<evidence type="ECO:0000256" key="1">
    <source>
        <dbReference type="ARBA" id="ARBA00004294"/>
    </source>
</evidence>
<dbReference type="InterPro" id="IPR001925">
    <property type="entry name" value="Porin_Euk"/>
</dbReference>
<proteinExistence type="inferred from homology"/>
<dbReference type="PANTHER" id="PTHR11743:SF70">
    <property type="entry name" value="GH26960P-RELATED"/>
    <property type="match status" value="1"/>
</dbReference>
<keyword evidence="9" id="KW-0496">Mitochondrion</keyword>
<comment type="subcellular location">
    <subcellularLocation>
        <location evidence="1">Mitochondrion outer membrane</location>
    </subcellularLocation>
</comment>
<dbReference type="EMBL" id="MRZV01000023">
    <property type="protein sequence ID" value="PIK61879.1"/>
    <property type="molecule type" value="Genomic_DNA"/>
</dbReference>
<keyword evidence="4" id="KW-1134">Transmembrane beta strand</keyword>
<protein>
    <submittedName>
        <fullName evidence="11">Putative voltage-dependent anion-selective channel protein 2-like</fullName>
    </submittedName>
</protein>
<comment type="caution">
    <text evidence="11">The sequence shown here is derived from an EMBL/GenBank/DDBJ whole genome shotgun (WGS) entry which is preliminary data.</text>
</comment>
<dbReference type="GO" id="GO:0008308">
    <property type="term" value="F:voltage-gated monoatomic anion channel activity"/>
    <property type="evidence" value="ECO:0007669"/>
    <property type="project" value="InterPro"/>
</dbReference>
<gene>
    <name evidence="11" type="ORF">BSL78_01210</name>
</gene>
<dbReference type="Gene3D" id="2.40.160.10">
    <property type="entry name" value="Porin"/>
    <property type="match status" value="1"/>
</dbReference>
<dbReference type="STRING" id="307972.A0A2G8LNP3"/>
<keyword evidence="12" id="KW-1185">Reference proteome</keyword>
<dbReference type="InterPro" id="IPR023614">
    <property type="entry name" value="Porin_dom_sf"/>
</dbReference>
<evidence type="ECO:0000313" key="12">
    <source>
        <dbReference type="Proteomes" id="UP000230750"/>
    </source>
</evidence>
<dbReference type="AlphaFoldDB" id="A0A2G8LNP3"/>
<dbReference type="OrthoDB" id="7827681at2759"/>
<keyword evidence="5" id="KW-0812">Transmembrane</keyword>
<keyword evidence="3" id="KW-0813">Transport</keyword>
<dbReference type="Pfam" id="PF01459">
    <property type="entry name" value="Porin_3"/>
    <property type="match status" value="1"/>
</dbReference>
<evidence type="ECO:0000256" key="4">
    <source>
        <dbReference type="ARBA" id="ARBA00022452"/>
    </source>
</evidence>
<dbReference type="FunFam" id="2.40.160.10:FF:000001">
    <property type="entry name" value="Voltage-dependent anion-selective channel protein 2"/>
    <property type="match status" value="1"/>
</dbReference>
<evidence type="ECO:0000256" key="3">
    <source>
        <dbReference type="ARBA" id="ARBA00022448"/>
    </source>
</evidence>
<evidence type="ECO:0000313" key="11">
    <source>
        <dbReference type="EMBL" id="PIK61879.1"/>
    </source>
</evidence>
<evidence type="ECO:0000256" key="6">
    <source>
        <dbReference type="ARBA" id="ARBA00022787"/>
    </source>
</evidence>
<evidence type="ECO:0000256" key="8">
    <source>
        <dbReference type="ARBA" id="ARBA00023114"/>
    </source>
</evidence>
<keyword evidence="7" id="KW-0406">Ion transport</keyword>
<sequence length="283" mass="30380">MAIPPGYSDLGKAARDLFSKGYGFGFAKLDISTKTSAGVEFTIGGSSNNDSGKVDGSLETKYAWKDYGLSFKEKWNTDNTLCAEVSIEDQIASGLKLTFDTSFAPNTGKKTGQVKTVYKRDYMNVNADVDFEFAGPTINGAAVLGYEGWLAGYQFAFDSSKSKLTKNNFALGYKTDDFQLHASVNDGSDFCGSVYQKVNDNLETAFNLGWTSGSNATRFAVGAKYTVDKDSSFSAKISNTSQLGLGYSHSLRDGVKLTLSSLIDGKNLNQGGHKLGLGLDLKA</sequence>
<dbReference type="CDD" id="cd07306">
    <property type="entry name" value="Porin3_VDAC"/>
    <property type="match status" value="1"/>
</dbReference>
<dbReference type="PRINTS" id="PR00185">
    <property type="entry name" value="EUKARYTPORIN"/>
</dbReference>
<accession>A0A2G8LNP3</accession>
<evidence type="ECO:0000256" key="5">
    <source>
        <dbReference type="ARBA" id="ARBA00022692"/>
    </source>
</evidence>
<evidence type="ECO:0000256" key="9">
    <source>
        <dbReference type="ARBA" id="ARBA00023128"/>
    </source>
</evidence>
<keyword evidence="6" id="KW-1000">Mitochondrion outer membrane</keyword>
<dbReference type="PANTHER" id="PTHR11743">
    <property type="entry name" value="VOLTAGE-DEPENDENT ANION-SELECTIVE CHANNEL"/>
    <property type="match status" value="1"/>
</dbReference>
<organism evidence="11 12">
    <name type="scientific">Stichopus japonicus</name>
    <name type="common">Sea cucumber</name>
    <dbReference type="NCBI Taxonomy" id="307972"/>
    <lineage>
        <taxon>Eukaryota</taxon>
        <taxon>Metazoa</taxon>
        <taxon>Echinodermata</taxon>
        <taxon>Eleutherozoa</taxon>
        <taxon>Echinozoa</taxon>
        <taxon>Holothuroidea</taxon>
        <taxon>Aspidochirotacea</taxon>
        <taxon>Aspidochirotida</taxon>
        <taxon>Stichopodidae</taxon>
        <taxon>Apostichopus</taxon>
    </lineage>
</organism>
<dbReference type="GO" id="GO:0015288">
    <property type="term" value="F:porin activity"/>
    <property type="evidence" value="ECO:0007669"/>
    <property type="project" value="UniProtKB-KW"/>
</dbReference>
<dbReference type="GO" id="GO:0005741">
    <property type="term" value="C:mitochondrial outer membrane"/>
    <property type="evidence" value="ECO:0007669"/>
    <property type="project" value="UniProtKB-SubCell"/>
</dbReference>
<evidence type="ECO:0000256" key="2">
    <source>
        <dbReference type="ARBA" id="ARBA00007780"/>
    </source>
</evidence>
<evidence type="ECO:0000256" key="10">
    <source>
        <dbReference type="ARBA" id="ARBA00023136"/>
    </source>
</evidence>
<evidence type="ECO:0000256" key="7">
    <source>
        <dbReference type="ARBA" id="ARBA00023065"/>
    </source>
</evidence>
<keyword evidence="10" id="KW-0472">Membrane</keyword>
<dbReference type="Proteomes" id="UP000230750">
    <property type="component" value="Unassembled WGS sequence"/>
</dbReference>
<dbReference type="InterPro" id="IPR027246">
    <property type="entry name" value="Porin_Euk/Tom40"/>
</dbReference>
<dbReference type="GO" id="GO:0046930">
    <property type="term" value="C:pore complex"/>
    <property type="evidence" value="ECO:0007669"/>
    <property type="project" value="UniProtKB-KW"/>
</dbReference>
<comment type="similarity">
    <text evidence="2">Belongs to the eukaryotic mitochondrial porin family.</text>
</comment>
<name>A0A2G8LNP3_STIJA</name>